<dbReference type="PANTHER" id="PTHR33361">
    <property type="entry name" value="GLR0591 PROTEIN"/>
    <property type="match status" value="1"/>
</dbReference>
<name>A0A545UC28_9GAMM</name>
<evidence type="ECO:0000313" key="3">
    <source>
        <dbReference type="Proteomes" id="UP000315439"/>
    </source>
</evidence>
<protein>
    <submittedName>
        <fullName evidence="2">DUF885 domain-containing protein</fullName>
    </submittedName>
</protein>
<sequence length="618" mass="68501">MKYSSLLFFGLLFVLSCGGGGSSTPPQGTDEPPPLVLANVPNYVLIDTDTLLNTITTRLTPLTITEFFEESYKVLVERDHQSIIADGRLGEFQIEALELNNIADDFDIQTVAIKERILNLLLAYDRSLLSDPDKLSFDVYKAFLEFELEEATYRNFGYPATYGFFGWPGSTESFFTEVMPIANKSDAENYLALLNQIGRRFKQIETLLDTRQAAGVVEPSITLNFSKSQVDAMAQSAATATSYYQTFNEKVAQLNDVSSSERSTMLALLLATVEQRVLPAYQSLSNKMGAVLSQAPSNIGFGQFEGGEDFYNYRLRYFTSSNLTADQIHQLGLDELARIQAEMRVLFDQLGYPQNETLAQLFARVDAGAGIIAGNQAVEVYEQIIAEAYAELPNIFEQLPQQEVVVIGGESGGYYIAGADDGSRPGAFYAYTAGDIPYTTMPTLAYHEAVPGHHLQIALAQELNLPTFRRKENFTSFVEGWGLYAERLAKDLGWYENEIYADLGRLQFEAMRASRLVLDTGIHSKGWSYAQAEAFSLEKVGIPGSIARYSVWPGQATAYTTGMLKILELRELAETQLGNLYDIKEFHSKVIGSGSMPLNLLEEVINNYIAEKLAPAGN</sequence>
<evidence type="ECO:0000313" key="2">
    <source>
        <dbReference type="EMBL" id="TQV87020.1"/>
    </source>
</evidence>
<dbReference type="Pfam" id="PF05960">
    <property type="entry name" value="DUF885"/>
    <property type="match status" value="1"/>
</dbReference>
<dbReference type="RefSeq" id="WP_142894594.1">
    <property type="nucleotide sequence ID" value="NZ_ML660165.1"/>
</dbReference>
<gene>
    <name evidence="2" type="ORF">FLL46_14530</name>
</gene>
<dbReference type="PROSITE" id="PS51257">
    <property type="entry name" value="PROKAR_LIPOPROTEIN"/>
    <property type="match status" value="1"/>
</dbReference>
<dbReference type="InterPro" id="IPR010281">
    <property type="entry name" value="DUF885"/>
</dbReference>
<proteinExistence type="predicted"/>
<dbReference type="Proteomes" id="UP000315439">
    <property type="component" value="Unassembled WGS sequence"/>
</dbReference>
<dbReference type="AlphaFoldDB" id="A0A545UC28"/>
<evidence type="ECO:0000256" key="1">
    <source>
        <dbReference type="SAM" id="SignalP"/>
    </source>
</evidence>
<reference evidence="2 3" key="1">
    <citation type="submission" date="2019-07" db="EMBL/GenBank/DDBJ databases">
        <title>Draft genome for Aliikangiella sp. M105.</title>
        <authorList>
            <person name="Wang G."/>
        </authorList>
    </citation>
    <scope>NUCLEOTIDE SEQUENCE [LARGE SCALE GENOMIC DNA]</scope>
    <source>
        <strain evidence="2 3">M105</strain>
    </source>
</reference>
<feature type="chain" id="PRO_5022062071" evidence="1">
    <location>
        <begin position="20"/>
        <end position="618"/>
    </location>
</feature>
<dbReference type="OrthoDB" id="9769898at2"/>
<keyword evidence="1" id="KW-0732">Signal</keyword>
<organism evidence="2 3">
    <name type="scientific">Aliikangiella coralliicola</name>
    <dbReference type="NCBI Taxonomy" id="2592383"/>
    <lineage>
        <taxon>Bacteria</taxon>
        <taxon>Pseudomonadati</taxon>
        <taxon>Pseudomonadota</taxon>
        <taxon>Gammaproteobacteria</taxon>
        <taxon>Oceanospirillales</taxon>
        <taxon>Pleioneaceae</taxon>
        <taxon>Aliikangiella</taxon>
    </lineage>
</organism>
<keyword evidence="3" id="KW-1185">Reference proteome</keyword>
<dbReference type="PANTHER" id="PTHR33361:SF2">
    <property type="entry name" value="DUF885 DOMAIN-CONTAINING PROTEIN"/>
    <property type="match status" value="1"/>
</dbReference>
<feature type="signal peptide" evidence="1">
    <location>
        <begin position="1"/>
        <end position="19"/>
    </location>
</feature>
<dbReference type="EMBL" id="VIKS01000009">
    <property type="protein sequence ID" value="TQV87020.1"/>
    <property type="molecule type" value="Genomic_DNA"/>
</dbReference>
<comment type="caution">
    <text evidence="2">The sequence shown here is derived from an EMBL/GenBank/DDBJ whole genome shotgun (WGS) entry which is preliminary data.</text>
</comment>
<accession>A0A545UC28</accession>